<evidence type="ECO:0000313" key="7">
    <source>
        <dbReference type="Proteomes" id="UP000294662"/>
    </source>
</evidence>
<protein>
    <submittedName>
        <fullName evidence="6">HK97 family phage prohead protease</fullName>
    </submittedName>
</protein>
<gene>
    <name evidence="6" type="ORF">E1B25_05030</name>
</gene>
<reference evidence="6 7" key="1">
    <citation type="submission" date="2019-03" db="EMBL/GenBank/DDBJ databases">
        <authorList>
            <person name="Zhang S."/>
        </authorList>
    </citation>
    <scope>NUCLEOTIDE SEQUENCE [LARGE SCALE GENOMIC DNA]</scope>
    <source>
        <strain evidence="6 7">S4J41</strain>
    </source>
</reference>
<dbReference type="SUPFAM" id="SSF50789">
    <property type="entry name" value="Herpes virus serine proteinase, assemblin"/>
    <property type="match status" value="1"/>
</dbReference>
<organism evidence="6 7">
    <name type="scientific">Antarcticimicrobium sediminis</name>
    <dbReference type="NCBI Taxonomy" id="2546227"/>
    <lineage>
        <taxon>Bacteria</taxon>
        <taxon>Pseudomonadati</taxon>
        <taxon>Pseudomonadota</taxon>
        <taxon>Alphaproteobacteria</taxon>
        <taxon>Rhodobacterales</taxon>
        <taxon>Paracoccaceae</taxon>
        <taxon>Antarcticimicrobium</taxon>
    </lineage>
</organism>
<sequence length="228" mass="24365">MEHGRSLEAGRSGGREIGPECGSECGPESGLETKFARFGDGLQVSDEAEIAGYASLFGCADQGGDMVAKGAYRAALKAMAARGQTVKLLWQHDPAQPIGVWEELREDDRGLWVKGRLLQSTQRGREAAALVLAGALDGLSIGYRTRQAERRAEGGRLLTELELWEVSLVTFPMLSGARVAAKATAKDTAKASGADSTLQQLAAVLRDAQHALAQRERANPHPKTRRSG</sequence>
<dbReference type="InterPro" id="IPR006433">
    <property type="entry name" value="Prohead_protease"/>
</dbReference>
<dbReference type="Pfam" id="PF04586">
    <property type="entry name" value="Peptidase_S78"/>
    <property type="match status" value="1"/>
</dbReference>
<dbReference type="AlphaFoldDB" id="A0A4R5EYX0"/>
<dbReference type="OrthoDB" id="9804926at2"/>
<keyword evidence="1" id="KW-1188">Viral release from host cell</keyword>
<evidence type="ECO:0000256" key="1">
    <source>
        <dbReference type="ARBA" id="ARBA00022612"/>
    </source>
</evidence>
<keyword evidence="3" id="KW-0378">Hydrolase</keyword>
<feature type="compositionally biased region" description="Basic and acidic residues" evidence="4">
    <location>
        <begin position="1"/>
        <end position="18"/>
    </location>
</feature>
<feature type="region of interest" description="Disordered" evidence="4">
    <location>
        <begin position="1"/>
        <end position="22"/>
    </location>
</feature>
<dbReference type="EMBL" id="SMFP01000002">
    <property type="protein sequence ID" value="TDE40315.1"/>
    <property type="molecule type" value="Genomic_DNA"/>
</dbReference>
<keyword evidence="7" id="KW-1185">Reference proteome</keyword>
<proteinExistence type="predicted"/>
<dbReference type="GO" id="GO:0006508">
    <property type="term" value="P:proteolysis"/>
    <property type="evidence" value="ECO:0007669"/>
    <property type="project" value="UniProtKB-KW"/>
</dbReference>
<dbReference type="InterPro" id="IPR054613">
    <property type="entry name" value="Peptidase_S78_dom"/>
</dbReference>
<dbReference type="GO" id="GO:0008233">
    <property type="term" value="F:peptidase activity"/>
    <property type="evidence" value="ECO:0007669"/>
    <property type="project" value="UniProtKB-KW"/>
</dbReference>
<accession>A0A4R5EYX0</accession>
<feature type="domain" description="Prohead serine protease" evidence="5">
    <location>
        <begin position="47"/>
        <end position="187"/>
    </location>
</feature>
<keyword evidence="2 6" id="KW-0645">Protease</keyword>
<dbReference type="NCBIfam" id="TIGR01543">
    <property type="entry name" value="proheadase_HK97"/>
    <property type="match status" value="1"/>
</dbReference>
<name>A0A4R5EYX0_9RHOB</name>
<evidence type="ECO:0000256" key="2">
    <source>
        <dbReference type="ARBA" id="ARBA00022670"/>
    </source>
</evidence>
<comment type="caution">
    <text evidence="6">The sequence shown here is derived from an EMBL/GenBank/DDBJ whole genome shotgun (WGS) entry which is preliminary data.</text>
</comment>
<dbReference type="Proteomes" id="UP000294662">
    <property type="component" value="Unassembled WGS sequence"/>
</dbReference>
<evidence type="ECO:0000256" key="4">
    <source>
        <dbReference type="SAM" id="MobiDB-lite"/>
    </source>
</evidence>
<evidence type="ECO:0000259" key="5">
    <source>
        <dbReference type="Pfam" id="PF04586"/>
    </source>
</evidence>
<evidence type="ECO:0000256" key="3">
    <source>
        <dbReference type="ARBA" id="ARBA00022801"/>
    </source>
</evidence>
<dbReference type="RefSeq" id="WP_132827572.1">
    <property type="nucleotide sequence ID" value="NZ_SMFP01000002.1"/>
</dbReference>
<evidence type="ECO:0000313" key="6">
    <source>
        <dbReference type="EMBL" id="TDE40315.1"/>
    </source>
</evidence>